<protein>
    <recommendedName>
        <fullName evidence="3">Thiazolylpeptide-type bacteriocin</fullName>
    </recommendedName>
</protein>
<dbReference type="RefSeq" id="WP_339122541.1">
    <property type="nucleotide sequence ID" value="NZ_BAABKS010000017.1"/>
</dbReference>
<name>A0ABW3VLI6_9PSEU</name>
<organism evidence="1 2">
    <name type="scientific">Pseudonocardia benzenivorans</name>
    <dbReference type="NCBI Taxonomy" id="228005"/>
    <lineage>
        <taxon>Bacteria</taxon>
        <taxon>Bacillati</taxon>
        <taxon>Actinomycetota</taxon>
        <taxon>Actinomycetes</taxon>
        <taxon>Pseudonocardiales</taxon>
        <taxon>Pseudonocardiaceae</taxon>
        <taxon>Pseudonocardia</taxon>
    </lineage>
</organism>
<keyword evidence="2" id="KW-1185">Reference proteome</keyword>
<accession>A0ABW3VLI6</accession>
<evidence type="ECO:0000313" key="2">
    <source>
        <dbReference type="Proteomes" id="UP001597182"/>
    </source>
</evidence>
<gene>
    <name evidence="1" type="ORF">ACFQ34_21050</name>
</gene>
<proteinExistence type="predicted"/>
<evidence type="ECO:0008006" key="3">
    <source>
        <dbReference type="Google" id="ProtNLM"/>
    </source>
</evidence>
<dbReference type="Proteomes" id="UP001597182">
    <property type="component" value="Unassembled WGS sequence"/>
</dbReference>
<comment type="caution">
    <text evidence="1">The sequence shown here is derived from an EMBL/GenBank/DDBJ whole genome shotgun (WGS) entry which is preliminary data.</text>
</comment>
<reference evidence="2" key="1">
    <citation type="journal article" date="2019" name="Int. J. Syst. Evol. Microbiol.">
        <title>The Global Catalogue of Microorganisms (GCM) 10K type strain sequencing project: providing services to taxonomists for standard genome sequencing and annotation.</title>
        <authorList>
            <consortium name="The Broad Institute Genomics Platform"/>
            <consortium name="The Broad Institute Genome Sequencing Center for Infectious Disease"/>
            <person name="Wu L."/>
            <person name="Ma J."/>
        </authorList>
    </citation>
    <scope>NUCLEOTIDE SEQUENCE [LARGE SCALE GENOMIC DNA]</scope>
    <source>
        <strain evidence="2">CCUG 49018</strain>
    </source>
</reference>
<dbReference type="EMBL" id="JBHTMB010000171">
    <property type="protein sequence ID" value="MFD1235788.1"/>
    <property type="molecule type" value="Genomic_DNA"/>
</dbReference>
<evidence type="ECO:0000313" key="1">
    <source>
        <dbReference type="EMBL" id="MFD1235788.1"/>
    </source>
</evidence>
<sequence>MTVLQQRMREMFVRMVEAEDASLVDIYSSRSSSSVSTATAGSCGCTS</sequence>